<name>A0ABP7SIZ2_9SPHN</name>
<gene>
    <name evidence="1" type="ORF">GCM10022280_07880</name>
</gene>
<proteinExistence type="predicted"/>
<comment type="caution">
    <text evidence="1">The sequence shown here is derived from an EMBL/GenBank/DDBJ whole genome shotgun (WGS) entry which is preliminary data.</text>
</comment>
<keyword evidence="2" id="KW-1185">Reference proteome</keyword>
<protein>
    <recommendedName>
        <fullName evidence="3">DUF2793 domain-containing protein</fullName>
    </recommendedName>
</protein>
<reference evidence="2" key="1">
    <citation type="journal article" date="2019" name="Int. J. Syst. Evol. Microbiol.">
        <title>The Global Catalogue of Microorganisms (GCM) 10K type strain sequencing project: providing services to taxonomists for standard genome sequencing and annotation.</title>
        <authorList>
            <consortium name="The Broad Institute Genomics Platform"/>
            <consortium name="The Broad Institute Genome Sequencing Center for Infectious Disease"/>
            <person name="Wu L."/>
            <person name="Ma J."/>
        </authorList>
    </citation>
    <scope>NUCLEOTIDE SEQUENCE [LARGE SCALE GENOMIC DNA]</scope>
    <source>
        <strain evidence="2">JCM 17563</strain>
    </source>
</reference>
<accession>A0ABP7SIZ2</accession>
<evidence type="ECO:0008006" key="3">
    <source>
        <dbReference type="Google" id="ProtNLM"/>
    </source>
</evidence>
<dbReference type="InterPro" id="IPR021251">
    <property type="entry name" value="DUF2793"/>
</dbReference>
<dbReference type="Proteomes" id="UP001500235">
    <property type="component" value="Unassembled WGS sequence"/>
</dbReference>
<dbReference type="EMBL" id="BAABBQ010000001">
    <property type="protein sequence ID" value="GAA4012428.1"/>
    <property type="molecule type" value="Genomic_DNA"/>
</dbReference>
<evidence type="ECO:0000313" key="1">
    <source>
        <dbReference type="EMBL" id="GAA4012428.1"/>
    </source>
</evidence>
<organism evidence="1 2">
    <name type="scientific">Sphingomonas swuensis</name>
    <dbReference type="NCBI Taxonomy" id="977800"/>
    <lineage>
        <taxon>Bacteria</taxon>
        <taxon>Pseudomonadati</taxon>
        <taxon>Pseudomonadota</taxon>
        <taxon>Alphaproteobacteria</taxon>
        <taxon>Sphingomonadales</taxon>
        <taxon>Sphingomonadaceae</taxon>
        <taxon>Sphingomonas</taxon>
    </lineage>
</organism>
<evidence type="ECO:0000313" key="2">
    <source>
        <dbReference type="Proteomes" id="UP001500235"/>
    </source>
</evidence>
<sequence length="103" mass="10908">MGDWEGQANAFAIWTEGGWRFVQAFEGMQASEMLTGCPWRFTAGQWVRGELCAEAILVDGKKVLGGQLPAISAPSGGATIDVECRAQLTAVIAALRTHGLIAS</sequence>
<dbReference type="Pfam" id="PF10983">
    <property type="entry name" value="DUF2793"/>
    <property type="match status" value="1"/>
</dbReference>